<keyword evidence="2" id="KW-1185">Reference proteome</keyword>
<gene>
    <name evidence="1" type="ORF">FOZ76_05385</name>
</gene>
<reference evidence="1 2" key="1">
    <citation type="submission" date="2019-07" db="EMBL/GenBank/DDBJ databases">
        <title>Qingshengfaniella alkalisoli gen. nov., sp. nov., isolated from saline soil.</title>
        <authorList>
            <person name="Xu L."/>
            <person name="Huang X.-X."/>
            <person name="Sun J.-Q."/>
        </authorList>
    </citation>
    <scope>NUCLEOTIDE SEQUENCE [LARGE SCALE GENOMIC DNA]</scope>
    <source>
        <strain evidence="1 2">DSM 27279</strain>
    </source>
</reference>
<protein>
    <submittedName>
        <fullName evidence="1">Cellulose synthase</fullName>
    </submittedName>
</protein>
<comment type="caution">
    <text evidence="1">The sequence shown here is derived from an EMBL/GenBank/DDBJ whole genome shotgun (WGS) entry which is preliminary data.</text>
</comment>
<dbReference type="Proteomes" id="UP000318405">
    <property type="component" value="Unassembled WGS sequence"/>
</dbReference>
<dbReference type="Gene3D" id="3.30.70.2590">
    <property type="match status" value="1"/>
</dbReference>
<sequence>MIVEQAIEEYLAQRQGSRQWRFFLSALAEEFATQLREPDLRAMMQRIGTRFASAHPLPAARTIADASQAMSACWDAQGWGWVDLEEHADHLLIRHYCSPLRAAFGQEHLHWTPAFLEGAYQQWFQALGSGSALRVQQSSQADGFGCVEFRLAQ</sequence>
<dbReference type="AlphaFoldDB" id="A0A556AXB0"/>
<dbReference type="InterPro" id="IPR038470">
    <property type="entry name" value="Cellsynth_D_sf"/>
</dbReference>
<proteinExistence type="predicted"/>
<dbReference type="InterPro" id="IPR022798">
    <property type="entry name" value="BcsD_bac"/>
</dbReference>
<dbReference type="OrthoDB" id="8963422at2"/>
<dbReference type="EMBL" id="VLTJ01000008">
    <property type="protein sequence ID" value="TSH97587.1"/>
    <property type="molecule type" value="Genomic_DNA"/>
</dbReference>
<organism evidence="1 2">
    <name type="scientific">Verticiella sediminum</name>
    <dbReference type="NCBI Taxonomy" id="1247510"/>
    <lineage>
        <taxon>Bacteria</taxon>
        <taxon>Pseudomonadati</taxon>
        <taxon>Pseudomonadota</taxon>
        <taxon>Betaproteobacteria</taxon>
        <taxon>Burkholderiales</taxon>
        <taxon>Alcaligenaceae</taxon>
        <taxon>Verticiella</taxon>
    </lineage>
</organism>
<evidence type="ECO:0000313" key="2">
    <source>
        <dbReference type="Proteomes" id="UP000318405"/>
    </source>
</evidence>
<evidence type="ECO:0000313" key="1">
    <source>
        <dbReference type="EMBL" id="TSH97587.1"/>
    </source>
</evidence>
<dbReference type="GO" id="GO:0030244">
    <property type="term" value="P:cellulose biosynthetic process"/>
    <property type="evidence" value="ECO:0007669"/>
    <property type="project" value="InterPro"/>
</dbReference>
<accession>A0A556AXB0</accession>
<dbReference type="Pfam" id="PF03500">
    <property type="entry name" value="Cellsynth_D"/>
    <property type="match status" value="1"/>
</dbReference>
<name>A0A556AXB0_9BURK</name>